<dbReference type="OrthoDB" id="1305878at2759"/>
<dbReference type="Proteomes" id="UP000023152">
    <property type="component" value="Unassembled WGS sequence"/>
</dbReference>
<feature type="compositionally biased region" description="Basic and acidic residues" evidence="2">
    <location>
        <begin position="1"/>
        <end position="13"/>
    </location>
</feature>
<dbReference type="EMBL" id="ASPP01011620">
    <property type="protein sequence ID" value="ETO21441.1"/>
    <property type="molecule type" value="Genomic_DNA"/>
</dbReference>
<proteinExistence type="predicted"/>
<evidence type="ECO:0000256" key="1">
    <source>
        <dbReference type="ARBA" id="ARBA00022786"/>
    </source>
</evidence>
<dbReference type="Pfam" id="PF12436">
    <property type="entry name" value="USP7_ICP0_bdg"/>
    <property type="match status" value="1"/>
</dbReference>
<evidence type="ECO:0000313" key="4">
    <source>
        <dbReference type="EMBL" id="ETO21441.1"/>
    </source>
</evidence>
<accession>X6N614</accession>
<feature type="region of interest" description="Disordered" evidence="2">
    <location>
        <begin position="1"/>
        <end position="28"/>
    </location>
</feature>
<evidence type="ECO:0000256" key="2">
    <source>
        <dbReference type="SAM" id="MobiDB-lite"/>
    </source>
</evidence>
<name>X6N614_RETFI</name>
<protein>
    <recommendedName>
        <fullName evidence="3">Ubiquitin carboxyl-terminal hydrolase 7 ICP0-binding domain-containing protein</fullName>
    </recommendedName>
</protein>
<sequence>MNKAKNKEKDTKSLDANSKSSFGVNDRNGGITAKSEKLDANKNVPSLFVLLFFLNNKKKKDEDESLAEMSKNSNSNNHSLANYFSANADNTRIPSCACTRKKDDTNILLFLKYFDVYHQSMSVIGSTIISKDASIVEITQLIRKIANWSSEREVLLWEEEDCENGKIQPLEEYSFINDCQLVDGDIIIFQEKSTLLPLMHLPDAKVF</sequence>
<evidence type="ECO:0000259" key="3">
    <source>
        <dbReference type="Pfam" id="PF12436"/>
    </source>
</evidence>
<dbReference type="AlphaFoldDB" id="X6N614"/>
<evidence type="ECO:0000313" key="5">
    <source>
        <dbReference type="Proteomes" id="UP000023152"/>
    </source>
</evidence>
<comment type="caution">
    <text evidence="4">The sequence shown here is derived from an EMBL/GenBank/DDBJ whole genome shotgun (WGS) entry which is preliminary data.</text>
</comment>
<keyword evidence="1" id="KW-0833">Ubl conjugation pathway</keyword>
<feature type="compositionally biased region" description="Polar residues" evidence="2">
    <location>
        <begin position="14"/>
        <end position="23"/>
    </location>
</feature>
<dbReference type="Gene3D" id="3.10.20.90">
    <property type="entry name" value="Phosphatidylinositol 3-kinase Catalytic Subunit, Chain A, domain 1"/>
    <property type="match status" value="1"/>
</dbReference>
<keyword evidence="5" id="KW-1185">Reference proteome</keyword>
<reference evidence="4 5" key="1">
    <citation type="journal article" date="2013" name="Curr. Biol.">
        <title>The Genome of the Foraminiferan Reticulomyxa filosa.</title>
        <authorList>
            <person name="Glockner G."/>
            <person name="Hulsmann N."/>
            <person name="Schleicher M."/>
            <person name="Noegel A.A."/>
            <person name="Eichinger L."/>
            <person name="Gallinger C."/>
            <person name="Pawlowski J."/>
            <person name="Sierra R."/>
            <person name="Euteneuer U."/>
            <person name="Pillet L."/>
            <person name="Moustafa A."/>
            <person name="Platzer M."/>
            <person name="Groth M."/>
            <person name="Szafranski K."/>
            <person name="Schliwa M."/>
        </authorList>
    </citation>
    <scope>NUCLEOTIDE SEQUENCE [LARGE SCALE GENOMIC DNA]</scope>
</reference>
<dbReference type="InterPro" id="IPR024729">
    <property type="entry name" value="USP7_ICP0-binding_dom"/>
</dbReference>
<gene>
    <name evidence="4" type="ORF">RFI_15763</name>
</gene>
<feature type="domain" description="Ubiquitin carboxyl-terminal hydrolase 7 ICP0-binding" evidence="3">
    <location>
        <begin position="59"/>
        <end position="194"/>
    </location>
</feature>
<dbReference type="GO" id="GO:0140096">
    <property type="term" value="F:catalytic activity, acting on a protein"/>
    <property type="evidence" value="ECO:0007669"/>
    <property type="project" value="UniProtKB-ARBA"/>
</dbReference>
<organism evidence="4 5">
    <name type="scientific">Reticulomyxa filosa</name>
    <dbReference type="NCBI Taxonomy" id="46433"/>
    <lineage>
        <taxon>Eukaryota</taxon>
        <taxon>Sar</taxon>
        <taxon>Rhizaria</taxon>
        <taxon>Retaria</taxon>
        <taxon>Foraminifera</taxon>
        <taxon>Monothalamids</taxon>
        <taxon>Reticulomyxidae</taxon>
        <taxon>Reticulomyxa</taxon>
    </lineage>
</organism>